<sequence length="84" mass="9133">MKTPFLSAVTALILVPPSPFFFSIVSDLGGGRLFCSFNSGIPSLCDTSMYYYGSPFVSSTIGSRPNGCPAAKFVKRSKMLRVRR</sequence>
<name>A0A9P5Y0R6_9AGAR</name>
<dbReference type="AlphaFoldDB" id="A0A9P5Y0R6"/>
<evidence type="ECO:0000313" key="2">
    <source>
        <dbReference type="Proteomes" id="UP000807353"/>
    </source>
</evidence>
<keyword evidence="2" id="KW-1185">Reference proteome</keyword>
<protein>
    <submittedName>
        <fullName evidence="1">Uncharacterized protein</fullName>
    </submittedName>
</protein>
<organism evidence="1 2">
    <name type="scientific">Collybia nuda</name>
    <dbReference type="NCBI Taxonomy" id="64659"/>
    <lineage>
        <taxon>Eukaryota</taxon>
        <taxon>Fungi</taxon>
        <taxon>Dikarya</taxon>
        <taxon>Basidiomycota</taxon>
        <taxon>Agaricomycotina</taxon>
        <taxon>Agaricomycetes</taxon>
        <taxon>Agaricomycetidae</taxon>
        <taxon>Agaricales</taxon>
        <taxon>Tricholomatineae</taxon>
        <taxon>Clitocybaceae</taxon>
        <taxon>Collybia</taxon>
    </lineage>
</organism>
<gene>
    <name evidence="1" type="ORF">BDZ94DRAFT_1266613</name>
</gene>
<evidence type="ECO:0000313" key="1">
    <source>
        <dbReference type="EMBL" id="KAF9460199.1"/>
    </source>
</evidence>
<comment type="caution">
    <text evidence="1">The sequence shown here is derived from an EMBL/GenBank/DDBJ whole genome shotgun (WGS) entry which is preliminary data.</text>
</comment>
<proteinExistence type="predicted"/>
<reference evidence="1" key="1">
    <citation type="submission" date="2020-11" db="EMBL/GenBank/DDBJ databases">
        <authorList>
            <consortium name="DOE Joint Genome Institute"/>
            <person name="Ahrendt S."/>
            <person name="Riley R."/>
            <person name="Andreopoulos W."/>
            <person name="Labutti K."/>
            <person name="Pangilinan J."/>
            <person name="Ruiz-Duenas F.J."/>
            <person name="Barrasa J.M."/>
            <person name="Sanchez-Garcia M."/>
            <person name="Camarero S."/>
            <person name="Miyauchi S."/>
            <person name="Serrano A."/>
            <person name="Linde D."/>
            <person name="Babiker R."/>
            <person name="Drula E."/>
            <person name="Ayuso-Fernandez I."/>
            <person name="Pacheco R."/>
            <person name="Padilla G."/>
            <person name="Ferreira P."/>
            <person name="Barriuso J."/>
            <person name="Kellner H."/>
            <person name="Castanera R."/>
            <person name="Alfaro M."/>
            <person name="Ramirez L."/>
            <person name="Pisabarro A.G."/>
            <person name="Kuo A."/>
            <person name="Tritt A."/>
            <person name="Lipzen A."/>
            <person name="He G."/>
            <person name="Yan M."/>
            <person name="Ng V."/>
            <person name="Cullen D."/>
            <person name="Martin F."/>
            <person name="Rosso M.-N."/>
            <person name="Henrissat B."/>
            <person name="Hibbett D."/>
            <person name="Martinez A.T."/>
            <person name="Grigoriev I.V."/>
        </authorList>
    </citation>
    <scope>NUCLEOTIDE SEQUENCE</scope>
    <source>
        <strain evidence="1">CBS 247.69</strain>
    </source>
</reference>
<dbReference type="EMBL" id="MU150303">
    <property type="protein sequence ID" value="KAF9460199.1"/>
    <property type="molecule type" value="Genomic_DNA"/>
</dbReference>
<accession>A0A9P5Y0R6</accession>
<dbReference type="Proteomes" id="UP000807353">
    <property type="component" value="Unassembled WGS sequence"/>
</dbReference>